<feature type="compositionally biased region" description="Polar residues" evidence="1">
    <location>
        <begin position="73"/>
        <end position="83"/>
    </location>
</feature>
<feature type="region of interest" description="Disordered" evidence="1">
    <location>
        <begin position="221"/>
        <end position="246"/>
    </location>
</feature>
<feature type="compositionally biased region" description="Polar residues" evidence="1">
    <location>
        <begin position="39"/>
        <end position="49"/>
    </location>
</feature>
<gene>
    <name evidence="2" type="ORF">WUBG_14228</name>
</gene>
<organism evidence="2 3">
    <name type="scientific">Wuchereria bancrofti</name>
    <dbReference type="NCBI Taxonomy" id="6293"/>
    <lineage>
        <taxon>Eukaryota</taxon>
        <taxon>Metazoa</taxon>
        <taxon>Ecdysozoa</taxon>
        <taxon>Nematoda</taxon>
        <taxon>Chromadorea</taxon>
        <taxon>Rhabditida</taxon>
        <taxon>Spirurina</taxon>
        <taxon>Spiruromorpha</taxon>
        <taxon>Filarioidea</taxon>
        <taxon>Onchocercidae</taxon>
        <taxon>Wuchereria</taxon>
    </lineage>
</organism>
<evidence type="ECO:0000256" key="1">
    <source>
        <dbReference type="SAM" id="MobiDB-lite"/>
    </source>
</evidence>
<feature type="compositionally biased region" description="Polar residues" evidence="1">
    <location>
        <begin position="236"/>
        <end position="246"/>
    </location>
</feature>
<reference evidence="3" key="1">
    <citation type="submission" date="2012-08" db="EMBL/GenBank/DDBJ databases">
        <title>The Genome Sequence of Wuchereria bancrofti.</title>
        <authorList>
            <person name="Nutman T.B."/>
            <person name="Fink D.L."/>
            <person name="Russ C."/>
            <person name="Young S."/>
            <person name="Zeng Q."/>
            <person name="Koehrsen M."/>
            <person name="Alvarado L."/>
            <person name="Berlin A."/>
            <person name="Chapman S.B."/>
            <person name="Chen Z."/>
            <person name="Freedman E."/>
            <person name="Gellesch M."/>
            <person name="Goldberg J."/>
            <person name="Griggs A."/>
            <person name="Gujja S."/>
            <person name="Heilman E.R."/>
            <person name="Heiman D."/>
            <person name="Hepburn T."/>
            <person name="Howarth C."/>
            <person name="Jen D."/>
            <person name="Larson L."/>
            <person name="Lewis B."/>
            <person name="Mehta T."/>
            <person name="Park D."/>
            <person name="Pearson M."/>
            <person name="Roberts A."/>
            <person name="Saif S."/>
            <person name="Shea T."/>
            <person name="Shenoy N."/>
            <person name="Sisk P."/>
            <person name="Stolte C."/>
            <person name="Sykes S."/>
            <person name="Walk T."/>
            <person name="White J."/>
            <person name="Yandava C."/>
            <person name="Haas B."/>
            <person name="Henn M.R."/>
            <person name="Nusbaum C."/>
            <person name="Birren B."/>
        </authorList>
    </citation>
    <scope>NUCLEOTIDE SEQUENCE [LARGE SCALE GENOMIC DNA]</scope>
    <source>
        <strain evidence="3">NA</strain>
    </source>
</reference>
<protein>
    <submittedName>
        <fullName evidence="2">Uncharacterized protein</fullName>
    </submittedName>
</protein>
<evidence type="ECO:0000313" key="2">
    <source>
        <dbReference type="EMBL" id="EJW74864.1"/>
    </source>
</evidence>
<name>J9EHI5_WUCBA</name>
<feature type="region of interest" description="Disordered" evidence="1">
    <location>
        <begin position="17"/>
        <end position="83"/>
    </location>
</feature>
<accession>J9EHI5</accession>
<proteinExistence type="predicted"/>
<sequence length="275" mass="30150">MQHFTYFQALQTSQQQKQQQQQQQHQQQQQQSLHDTKTSEQTNSISTVDISEDSDTQVSPSTKDCAGLRNKRSYSGSGQTISQLTKERLKTMITSKMNRIRSESSNVSQATTSTVWTTSTTSSTTNSENIYHHTASWSSCMEGQTSQQMHTGTPIALSSLHFEPYYIPSTMHAVHGTLQPSDYQLRKVSSEPNLKMRIRAKLLNKSAGPLQSQSSAFAFTQRTSQSGDAPMDTDLGGSTSSADSPTTLLAASPHLIIPSPSLPNLTSPAPNTNGY</sequence>
<dbReference type="EMBL" id="ADBV01011472">
    <property type="protein sequence ID" value="EJW74864.1"/>
    <property type="molecule type" value="Genomic_DNA"/>
</dbReference>
<feature type="compositionally biased region" description="Low complexity" evidence="1">
    <location>
        <begin position="17"/>
        <end position="31"/>
    </location>
</feature>
<evidence type="ECO:0000313" key="3">
    <source>
        <dbReference type="Proteomes" id="UP000004810"/>
    </source>
</evidence>
<comment type="caution">
    <text evidence="2">The sequence shown here is derived from an EMBL/GenBank/DDBJ whole genome shotgun (WGS) entry which is preliminary data.</text>
</comment>
<dbReference type="Proteomes" id="UP000004810">
    <property type="component" value="Unassembled WGS sequence"/>
</dbReference>
<dbReference type="AlphaFoldDB" id="J9EHI5"/>
<feature type="non-terminal residue" evidence="2">
    <location>
        <position position="275"/>
    </location>
</feature>